<reference evidence="1 2" key="1">
    <citation type="submission" date="2016-10" db="EMBL/GenBank/DDBJ databases">
        <title>Complete genome sequences of three Cupriavidus strains isolated from various Malaysian environments.</title>
        <authorList>
            <person name="Abdullah A.A.-A."/>
            <person name="Shafie N.A.H."/>
            <person name="Lau N.S."/>
        </authorList>
    </citation>
    <scope>NUCLEOTIDE SEQUENCE [LARGE SCALE GENOMIC DNA]</scope>
    <source>
        <strain evidence="1 2">USMAA1020</strain>
    </source>
</reference>
<accession>A0ABM6F5M9</accession>
<evidence type="ECO:0008006" key="3">
    <source>
        <dbReference type="Google" id="ProtNLM"/>
    </source>
</evidence>
<name>A0ABM6F5M9_9BURK</name>
<proteinExistence type="predicted"/>
<dbReference type="EMBL" id="CP017754">
    <property type="protein sequence ID" value="AOZ06800.1"/>
    <property type="molecule type" value="Genomic_DNA"/>
</dbReference>
<evidence type="ECO:0000313" key="1">
    <source>
        <dbReference type="EMBL" id="AOZ06800.1"/>
    </source>
</evidence>
<organism evidence="1 2">
    <name type="scientific">Cupriavidus malaysiensis</name>
    <dbReference type="NCBI Taxonomy" id="367825"/>
    <lineage>
        <taxon>Bacteria</taxon>
        <taxon>Pseudomonadati</taxon>
        <taxon>Pseudomonadota</taxon>
        <taxon>Betaproteobacteria</taxon>
        <taxon>Burkholderiales</taxon>
        <taxon>Burkholderiaceae</taxon>
        <taxon>Cupriavidus</taxon>
    </lineage>
</organism>
<dbReference type="Proteomes" id="UP000177515">
    <property type="component" value="Chromosome 1"/>
</dbReference>
<sequence length="79" mass="8897">MAKFNVGDKVRAKIDLIDDLREDGLGCYICAKAGETLVVRGMSEYFPERYKVSHEHITDRYFFADLAELEGVQHEGSAA</sequence>
<gene>
    <name evidence="1" type="ORF">BKK80_13955</name>
</gene>
<evidence type="ECO:0000313" key="2">
    <source>
        <dbReference type="Proteomes" id="UP000177515"/>
    </source>
</evidence>
<dbReference type="RefSeq" id="WP_071069999.1">
    <property type="nucleotide sequence ID" value="NZ_CP017754.1"/>
</dbReference>
<protein>
    <recommendedName>
        <fullName evidence="3">DUF2158 domain-containing protein</fullName>
    </recommendedName>
</protein>
<keyword evidence="2" id="KW-1185">Reference proteome</keyword>